<evidence type="ECO:0000313" key="3">
    <source>
        <dbReference type="EMBL" id="TVM18310.1"/>
    </source>
</evidence>
<feature type="chain" id="PRO_5029531255" description="Beta-lactamase-related domain-containing protein" evidence="1">
    <location>
        <begin position="28"/>
        <end position="538"/>
    </location>
</feature>
<evidence type="ECO:0000256" key="1">
    <source>
        <dbReference type="SAM" id="SignalP"/>
    </source>
</evidence>
<proteinExistence type="predicted"/>
<accession>A0A7M3MGW4</accession>
<organism evidence="3 4">
    <name type="scientific">Oceanidesulfovibrio indonesiensis</name>
    <dbReference type="NCBI Taxonomy" id="54767"/>
    <lineage>
        <taxon>Bacteria</taxon>
        <taxon>Pseudomonadati</taxon>
        <taxon>Thermodesulfobacteriota</taxon>
        <taxon>Desulfovibrionia</taxon>
        <taxon>Desulfovibrionales</taxon>
        <taxon>Desulfovibrionaceae</taxon>
        <taxon>Oceanidesulfovibrio</taxon>
    </lineage>
</organism>
<dbReference type="RefSeq" id="WP_144302311.1">
    <property type="nucleotide sequence ID" value="NZ_QMIE01000004.1"/>
</dbReference>
<evidence type="ECO:0000313" key="4">
    <source>
        <dbReference type="Proteomes" id="UP000448292"/>
    </source>
</evidence>
<dbReference type="EMBL" id="QMIE01000004">
    <property type="protein sequence ID" value="TVM18310.1"/>
    <property type="molecule type" value="Genomic_DNA"/>
</dbReference>
<comment type="caution">
    <text evidence="3">The sequence shown here is derived from an EMBL/GenBank/DDBJ whole genome shotgun (WGS) entry which is preliminary data.</text>
</comment>
<sequence>MSYCSSICAVILAMLLTTPLVWHRVHAATAAQTGQNAAAETPSRKPAMALDELSRRLETYADNVFAATNVPGMAIALAHGDSIILEKVYGVRSLVSREPVTRDTVFPLASLSKGMAGISAVLVHLDAVENDTASFDIDAPLQRFLPRFELADPWVSRHVTAADCLSHRTGLPPDAGELLKSLFGYSNWEIFKRFRQLELARQFRDDFTYQNYVFTLGALAAANAAGHATWSELANERLFAPLGMNATTSHDAYIRAPNHAVPHILQPEGFVPNTLPEREDQDAASGVFASLKDMERWIRALANDGVVDGSRVLPEKALELAFKPRNLVSTSGPTATLYGLGWQVSFMDSARVVHHQGSLGEGVNTVVALLPDYDLCLAVLTNGFMVGAPGAIKSKFEELVILGEDVQNQLPHHMELAGFMLKTMAESYGRMPPPPAIPRTAAPHERCTGVYEAAYWGRVAIEHDASGNLVAIFGNSPERRVLRHYDANVYSMEVAVPLAGPDAAFPTAVEFTCPNDKPCESVRFRRLDTEGRSGVFSR</sequence>
<dbReference type="OrthoDB" id="5377981at2"/>
<dbReference type="PANTHER" id="PTHR46825">
    <property type="entry name" value="D-ALANYL-D-ALANINE-CARBOXYPEPTIDASE/ENDOPEPTIDASE AMPH"/>
    <property type="match status" value="1"/>
</dbReference>
<dbReference type="Pfam" id="PF00144">
    <property type="entry name" value="Beta-lactamase"/>
    <property type="match status" value="1"/>
</dbReference>
<gene>
    <name evidence="3" type="ORF">DPQ33_06030</name>
</gene>
<dbReference type="AlphaFoldDB" id="A0A7M3MGW4"/>
<dbReference type="Gene3D" id="3.40.710.10">
    <property type="entry name" value="DD-peptidase/beta-lactamase superfamily"/>
    <property type="match status" value="1"/>
</dbReference>
<feature type="signal peptide" evidence="1">
    <location>
        <begin position="1"/>
        <end position="27"/>
    </location>
</feature>
<dbReference type="InterPro" id="IPR050491">
    <property type="entry name" value="AmpC-like"/>
</dbReference>
<dbReference type="PANTHER" id="PTHR46825:SF15">
    <property type="entry name" value="BETA-LACTAMASE-RELATED DOMAIN-CONTAINING PROTEIN"/>
    <property type="match status" value="1"/>
</dbReference>
<keyword evidence="1" id="KW-0732">Signal</keyword>
<keyword evidence="4" id="KW-1185">Reference proteome</keyword>
<protein>
    <recommendedName>
        <fullName evidence="2">Beta-lactamase-related domain-containing protein</fullName>
    </recommendedName>
</protein>
<dbReference type="Gene3D" id="2.40.128.600">
    <property type="match status" value="1"/>
</dbReference>
<evidence type="ECO:0000259" key="2">
    <source>
        <dbReference type="Pfam" id="PF00144"/>
    </source>
</evidence>
<dbReference type="SUPFAM" id="SSF56601">
    <property type="entry name" value="beta-lactamase/transpeptidase-like"/>
    <property type="match status" value="1"/>
</dbReference>
<name>A0A7M3MGW4_9BACT</name>
<dbReference type="InterPro" id="IPR012338">
    <property type="entry name" value="Beta-lactam/transpept-like"/>
</dbReference>
<reference evidence="3 4" key="1">
    <citation type="submission" date="2018-06" db="EMBL/GenBank/DDBJ databases">
        <title>Complete genome of Desulfovibrio indonesiensis P37SLT.</title>
        <authorList>
            <person name="Crispim J.S."/>
            <person name="Vidigal P.M.P."/>
            <person name="Silva L.C.F."/>
            <person name="Laguardia C.N."/>
            <person name="Araujo L.C."/>
            <person name="Dias R.S."/>
            <person name="Sousa M.P."/>
            <person name="Paula S.O."/>
            <person name="Silva C."/>
        </authorList>
    </citation>
    <scope>NUCLEOTIDE SEQUENCE [LARGE SCALE GENOMIC DNA]</scope>
    <source>
        <strain evidence="3 4">P37SLT</strain>
    </source>
</reference>
<dbReference type="Proteomes" id="UP000448292">
    <property type="component" value="Unassembled WGS sequence"/>
</dbReference>
<dbReference type="InterPro" id="IPR001466">
    <property type="entry name" value="Beta-lactam-related"/>
</dbReference>
<feature type="domain" description="Beta-lactamase-related" evidence="2">
    <location>
        <begin position="66"/>
        <end position="384"/>
    </location>
</feature>